<organism evidence="3 4">
    <name type="scientific">Rhynchophorus ferrugineus</name>
    <name type="common">Red palm weevil</name>
    <name type="synonym">Curculio ferrugineus</name>
    <dbReference type="NCBI Taxonomy" id="354439"/>
    <lineage>
        <taxon>Eukaryota</taxon>
        <taxon>Metazoa</taxon>
        <taxon>Ecdysozoa</taxon>
        <taxon>Arthropoda</taxon>
        <taxon>Hexapoda</taxon>
        <taxon>Insecta</taxon>
        <taxon>Pterygota</taxon>
        <taxon>Neoptera</taxon>
        <taxon>Endopterygota</taxon>
        <taxon>Coleoptera</taxon>
        <taxon>Polyphaga</taxon>
        <taxon>Cucujiformia</taxon>
        <taxon>Curculionidae</taxon>
        <taxon>Dryophthorinae</taxon>
        <taxon>Rhynchophorus</taxon>
    </lineage>
</organism>
<keyword evidence="4" id="KW-1185">Reference proteome</keyword>
<feature type="compositionally biased region" description="Basic and acidic residues" evidence="1">
    <location>
        <begin position="177"/>
        <end position="222"/>
    </location>
</feature>
<feature type="region of interest" description="Disordered" evidence="1">
    <location>
        <begin position="144"/>
        <end position="222"/>
    </location>
</feature>
<evidence type="ECO:0000256" key="1">
    <source>
        <dbReference type="SAM" id="MobiDB-lite"/>
    </source>
</evidence>
<gene>
    <name evidence="3" type="ORF">GWI33_005687</name>
</gene>
<dbReference type="AlphaFoldDB" id="A0A834MFV7"/>
<keyword evidence="2" id="KW-0732">Signal</keyword>
<evidence type="ECO:0000313" key="4">
    <source>
        <dbReference type="Proteomes" id="UP000625711"/>
    </source>
</evidence>
<feature type="compositionally biased region" description="Polar residues" evidence="1">
    <location>
        <begin position="48"/>
        <end position="72"/>
    </location>
</feature>
<evidence type="ECO:0000256" key="2">
    <source>
        <dbReference type="SAM" id="SignalP"/>
    </source>
</evidence>
<comment type="caution">
    <text evidence="3">The sequence shown here is derived from an EMBL/GenBank/DDBJ whole genome shotgun (WGS) entry which is preliminary data.</text>
</comment>
<feature type="signal peptide" evidence="2">
    <location>
        <begin position="1"/>
        <end position="17"/>
    </location>
</feature>
<protein>
    <recommendedName>
        <fullName evidence="5">Secreted protein</fullName>
    </recommendedName>
</protein>
<sequence length="222" mass="24313">MALIITITSFLLAVLSAVKPQQIPSVNRLNATNSSSLSAVNQSPLYNGTISNHSLQDSVPNNTQWSGPTQPDSLGKNPDGANLREGNPMFAEGQITADRHQTRIDGERTDGQELGGVTTPIHPTMGDKKFDELKSNVSVKSLAKMTGTTTGSPSPYLDTTTTEETKSTGDIQQLSTKFDEKQESTTEMTDCWKDMRRKSETKRRGEERGRVTERERDVPLDG</sequence>
<dbReference type="Proteomes" id="UP000625711">
    <property type="component" value="Unassembled WGS sequence"/>
</dbReference>
<evidence type="ECO:0008006" key="5">
    <source>
        <dbReference type="Google" id="ProtNLM"/>
    </source>
</evidence>
<name>A0A834MFV7_RHYFE</name>
<reference evidence="3" key="1">
    <citation type="submission" date="2020-08" db="EMBL/GenBank/DDBJ databases">
        <title>Genome sequencing and assembly of the red palm weevil Rhynchophorus ferrugineus.</title>
        <authorList>
            <person name="Dias G.B."/>
            <person name="Bergman C.M."/>
            <person name="Manee M."/>
        </authorList>
    </citation>
    <scope>NUCLEOTIDE SEQUENCE</scope>
    <source>
        <strain evidence="3">AA-2017</strain>
        <tissue evidence="3">Whole larva</tissue>
    </source>
</reference>
<evidence type="ECO:0000313" key="3">
    <source>
        <dbReference type="EMBL" id="KAF7280621.1"/>
    </source>
</evidence>
<feature type="chain" id="PRO_5032867120" description="Secreted protein" evidence="2">
    <location>
        <begin position="18"/>
        <end position="222"/>
    </location>
</feature>
<feature type="region of interest" description="Disordered" evidence="1">
    <location>
        <begin position="48"/>
        <end position="82"/>
    </location>
</feature>
<proteinExistence type="predicted"/>
<dbReference type="EMBL" id="JAACXV010000279">
    <property type="protein sequence ID" value="KAF7280621.1"/>
    <property type="molecule type" value="Genomic_DNA"/>
</dbReference>
<accession>A0A834MFV7</accession>
<feature type="region of interest" description="Disordered" evidence="1">
    <location>
        <begin position="108"/>
        <end position="127"/>
    </location>
</feature>